<dbReference type="SMART" id="SM00347">
    <property type="entry name" value="HTH_MARR"/>
    <property type="match status" value="1"/>
</dbReference>
<dbReference type="InterPro" id="IPR036388">
    <property type="entry name" value="WH-like_DNA-bd_sf"/>
</dbReference>
<dbReference type="PANTHER" id="PTHR33164:SF99">
    <property type="entry name" value="MARR FAMILY REGULATORY PROTEIN"/>
    <property type="match status" value="1"/>
</dbReference>
<protein>
    <submittedName>
        <fullName evidence="3">MarR family transcriptional regulator</fullName>
    </submittedName>
</protein>
<feature type="region of interest" description="Disordered" evidence="1">
    <location>
        <begin position="165"/>
        <end position="185"/>
    </location>
</feature>
<evidence type="ECO:0000313" key="4">
    <source>
        <dbReference type="Proteomes" id="UP001172737"/>
    </source>
</evidence>
<dbReference type="InterPro" id="IPR000835">
    <property type="entry name" value="HTH_MarR-typ"/>
</dbReference>
<dbReference type="RefSeq" id="WP_301118584.1">
    <property type="nucleotide sequence ID" value="NZ_JAUHPX010000002.1"/>
</dbReference>
<accession>A0AAW7M2J3</accession>
<dbReference type="GO" id="GO:0003700">
    <property type="term" value="F:DNA-binding transcription factor activity"/>
    <property type="evidence" value="ECO:0007669"/>
    <property type="project" value="InterPro"/>
</dbReference>
<dbReference type="InterPro" id="IPR039422">
    <property type="entry name" value="MarR/SlyA-like"/>
</dbReference>
<dbReference type="Proteomes" id="UP001172737">
    <property type="component" value="Unassembled WGS sequence"/>
</dbReference>
<evidence type="ECO:0000259" key="2">
    <source>
        <dbReference type="PROSITE" id="PS50995"/>
    </source>
</evidence>
<name>A0AAW7M2J3_9MICO</name>
<sequence length="185" mass="20027">MTTTDTALRHGERVAVARLHALLELLPTALDHRMAAAGLTAFEYTLLEALWEADGHRMRLSALAARTNATLPRLSRVVTSLEKKGLATRTPCAEDGRAFNAELTDRGMATFHDTRPLHADAVREMILDDLSDDEVDQLAGLALKILGRLDPDRRLDITACLADPAPAAECPADPMPACPADPREG</sequence>
<comment type="caution">
    <text evidence="3">The sequence shown here is derived from an EMBL/GenBank/DDBJ whole genome shotgun (WGS) entry which is preliminary data.</text>
</comment>
<reference evidence="3" key="1">
    <citation type="submission" date="2023-06" db="EMBL/GenBank/DDBJ databases">
        <title>Sysu t00039.</title>
        <authorList>
            <person name="Gao L."/>
            <person name="Fang B.-Z."/>
            <person name="Li W.-J."/>
        </authorList>
    </citation>
    <scope>NUCLEOTIDE SEQUENCE</scope>
    <source>
        <strain evidence="3">SYSU T00039</strain>
    </source>
</reference>
<keyword evidence="4" id="KW-1185">Reference proteome</keyword>
<dbReference type="SUPFAM" id="SSF46785">
    <property type="entry name" value="Winged helix' DNA-binding domain"/>
    <property type="match status" value="1"/>
</dbReference>
<proteinExistence type="predicted"/>
<dbReference type="Gene3D" id="1.10.10.10">
    <property type="entry name" value="Winged helix-like DNA-binding domain superfamily/Winged helix DNA-binding domain"/>
    <property type="match status" value="1"/>
</dbReference>
<dbReference type="PROSITE" id="PS50995">
    <property type="entry name" value="HTH_MARR_2"/>
    <property type="match status" value="1"/>
</dbReference>
<dbReference type="AlphaFoldDB" id="A0AAW7M2J3"/>
<dbReference type="GO" id="GO:0006950">
    <property type="term" value="P:response to stress"/>
    <property type="evidence" value="ECO:0007669"/>
    <property type="project" value="TreeGrafter"/>
</dbReference>
<feature type="domain" description="HTH marR-type" evidence="2">
    <location>
        <begin position="1"/>
        <end position="147"/>
    </location>
</feature>
<dbReference type="EMBL" id="JAUHPX010000002">
    <property type="protein sequence ID" value="MDN4487527.1"/>
    <property type="molecule type" value="Genomic_DNA"/>
</dbReference>
<dbReference type="InterPro" id="IPR036390">
    <property type="entry name" value="WH_DNA-bd_sf"/>
</dbReference>
<dbReference type="PRINTS" id="PR00598">
    <property type="entry name" value="HTHMARR"/>
</dbReference>
<evidence type="ECO:0000313" key="3">
    <source>
        <dbReference type="EMBL" id="MDN4487527.1"/>
    </source>
</evidence>
<dbReference type="PANTHER" id="PTHR33164">
    <property type="entry name" value="TRANSCRIPTIONAL REGULATOR, MARR FAMILY"/>
    <property type="match status" value="1"/>
</dbReference>
<organism evidence="3 4">
    <name type="scientific">Demequina lignilytica</name>
    <dbReference type="NCBI Taxonomy" id="3051663"/>
    <lineage>
        <taxon>Bacteria</taxon>
        <taxon>Bacillati</taxon>
        <taxon>Actinomycetota</taxon>
        <taxon>Actinomycetes</taxon>
        <taxon>Micrococcales</taxon>
        <taxon>Demequinaceae</taxon>
        <taxon>Demequina</taxon>
    </lineage>
</organism>
<gene>
    <name evidence="3" type="ORF">QQX10_05005</name>
</gene>
<evidence type="ECO:0000256" key="1">
    <source>
        <dbReference type="SAM" id="MobiDB-lite"/>
    </source>
</evidence>
<dbReference type="Pfam" id="PF01047">
    <property type="entry name" value="MarR"/>
    <property type="match status" value="1"/>
</dbReference>